<dbReference type="EMBL" id="BEGY01000021">
    <property type="protein sequence ID" value="GAX76985.1"/>
    <property type="molecule type" value="Genomic_DNA"/>
</dbReference>
<accession>A0A250X1Q3</accession>
<feature type="region of interest" description="Disordered" evidence="1">
    <location>
        <begin position="631"/>
        <end position="665"/>
    </location>
</feature>
<dbReference type="Proteomes" id="UP000232323">
    <property type="component" value="Unassembled WGS sequence"/>
</dbReference>
<evidence type="ECO:0000256" key="1">
    <source>
        <dbReference type="SAM" id="MobiDB-lite"/>
    </source>
</evidence>
<dbReference type="PANTHER" id="PTHR13271:SF140">
    <property type="entry name" value="SET DOMAIN-CONTAINING PROTEIN"/>
    <property type="match status" value="1"/>
</dbReference>
<dbReference type="AlphaFoldDB" id="A0A250X1Q3"/>
<feature type="compositionally biased region" description="Polar residues" evidence="1">
    <location>
        <begin position="634"/>
        <end position="646"/>
    </location>
</feature>
<comment type="caution">
    <text evidence="3">The sequence shown here is derived from an EMBL/GenBank/DDBJ whole genome shotgun (WGS) entry which is preliminary data.</text>
</comment>
<dbReference type="InterPro" id="IPR050600">
    <property type="entry name" value="SETD3_SETD6_MTase"/>
</dbReference>
<feature type="domain" description="SET" evidence="2">
    <location>
        <begin position="115"/>
        <end position="350"/>
    </location>
</feature>
<evidence type="ECO:0000313" key="4">
    <source>
        <dbReference type="Proteomes" id="UP000232323"/>
    </source>
</evidence>
<gene>
    <name evidence="3" type="ORF">CEUSTIGMA_g4432.t1</name>
</gene>
<reference evidence="3 4" key="1">
    <citation type="submission" date="2017-08" db="EMBL/GenBank/DDBJ databases">
        <title>Acidophilic green algal genome provides insights into adaptation to an acidic environment.</title>
        <authorList>
            <person name="Hirooka S."/>
            <person name="Hirose Y."/>
            <person name="Kanesaki Y."/>
            <person name="Higuchi S."/>
            <person name="Fujiwara T."/>
            <person name="Onuma R."/>
            <person name="Era A."/>
            <person name="Ohbayashi R."/>
            <person name="Uzuka A."/>
            <person name="Nozaki H."/>
            <person name="Yoshikawa H."/>
            <person name="Miyagishima S.Y."/>
        </authorList>
    </citation>
    <scope>NUCLEOTIDE SEQUENCE [LARGE SCALE GENOMIC DNA]</scope>
    <source>
        <strain evidence="3 4">NIES-2499</strain>
    </source>
</reference>
<proteinExistence type="predicted"/>
<evidence type="ECO:0000259" key="2">
    <source>
        <dbReference type="PROSITE" id="PS50280"/>
    </source>
</evidence>
<dbReference type="InterPro" id="IPR001214">
    <property type="entry name" value="SET_dom"/>
</dbReference>
<sequence>MQRIETKLSRSKACSRSVWPRCHWVRNNSSHCLTNIQSSSARSKLQPYPASVTGWEWVCRAAAEDITTTQTMVARKMNAPQNELNPQSDLVLFQKQFHDAGLDPLSNFLGWLISNGVEGLEGESRKAGLYEGENGERGMVSLQDLKAGETLFRVPLKLALTDFPEDEESNALLYKGAPWSVRLSAKLLRQVAAGSSCPYWPYLQVLPQQVPAPLETFCWEDMQDIQYGPGQASLHEYNWLVSDAYSRCTPKSIGGASQELFQWAMSVVHSRTFGNASPGGGVGVRMLVPMVDMLNHGGDVTESGMLADPNHSATDNVRWDVTQRSDGTWEMVVSATQAVPAGYQLLLSYGERSSDDFFLHYGFVPQGNPHEEVQLFCSLEEALEWHLTRRQQYLYPGDQTLQVLEKLRLEYLRVLECFHQDKVDKAASLPQGADSLTSPDTSLEDRLEEREVEVENKTPILLHSQGRVDNVLVKAFTSVNSVKVSSTTNGSAKADMQPVEAAAATSADAGNLIAERCLELLQGMPTTLLQDVSLLWAHAVAACDDEEVENQLSVLQHYRKEMQLRGLTTEKWLGMAEEGVKAASWDDTSLSSNQESNKLQLLQPGASTIISTLQASPLADDDEALTMPPAFHINQETPSKSPSNVGNGDDTRATSKAKGGPRLPPALLSLSSQLSVSIEAFAWRMYMSAATVSATTSTDTASPLLLDEHEESILSTSRMDRDRINRTTSVSTPRAGSDICSTYVMGLQPDTADSAVLAASCGSNDFHVNMDGSPVVIMTTATDDASVAAVTGPRLLSVPHRLRIQYRLQKKMLLWDAVLAAAWAASCKQQ</sequence>
<protein>
    <recommendedName>
        <fullName evidence="2">SET domain-containing protein</fullName>
    </recommendedName>
</protein>
<dbReference type="PROSITE" id="PS50280">
    <property type="entry name" value="SET"/>
    <property type="match status" value="1"/>
</dbReference>
<keyword evidence="4" id="KW-1185">Reference proteome</keyword>
<dbReference type="Pfam" id="PF00856">
    <property type="entry name" value="SET"/>
    <property type="match status" value="1"/>
</dbReference>
<dbReference type="GO" id="GO:0016279">
    <property type="term" value="F:protein-lysine N-methyltransferase activity"/>
    <property type="evidence" value="ECO:0007669"/>
    <property type="project" value="TreeGrafter"/>
</dbReference>
<dbReference type="InterPro" id="IPR046341">
    <property type="entry name" value="SET_dom_sf"/>
</dbReference>
<name>A0A250X1Q3_9CHLO</name>
<dbReference type="Gene3D" id="3.90.1410.10">
    <property type="entry name" value="set domain protein methyltransferase, domain 1"/>
    <property type="match status" value="1"/>
</dbReference>
<dbReference type="OrthoDB" id="341421at2759"/>
<dbReference type="SUPFAM" id="SSF82199">
    <property type="entry name" value="SET domain"/>
    <property type="match status" value="1"/>
</dbReference>
<organism evidence="3 4">
    <name type="scientific">Chlamydomonas eustigma</name>
    <dbReference type="NCBI Taxonomy" id="1157962"/>
    <lineage>
        <taxon>Eukaryota</taxon>
        <taxon>Viridiplantae</taxon>
        <taxon>Chlorophyta</taxon>
        <taxon>core chlorophytes</taxon>
        <taxon>Chlorophyceae</taxon>
        <taxon>CS clade</taxon>
        <taxon>Chlamydomonadales</taxon>
        <taxon>Chlamydomonadaceae</taxon>
        <taxon>Chlamydomonas</taxon>
    </lineage>
</organism>
<evidence type="ECO:0000313" key="3">
    <source>
        <dbReference type="EMBL" id="GAX76985.1"/>
    </source>
</evidence>
<dbReference type="CDD" id="cd10527">
    <property type="entry name" value="SET_LSMT"/>
    <property type="match status" value="1"/>
</dbReference>
<dbReference type="PANTHER" id="PTHR13271">
    <property type="entry name" value="UNCHARACTERIZED PUTATIVE METHYLTRANSFERASE"/>
    <property type="match status" value="1"/>
</dbReference>